<keyword evidence="1" id="KW-0378">Hydrolase</keyword>
<comment type="caution">
    <text evidence="1">The sequence shown here is derived from an EMBL/GenBank/DDBJ whole genome shotgun (WGS) entry which is preliminary data.</text>
</comment>
<keyword evidence="1" id="KW-0067">ATP-binding</keyword>
<name>A0ACC0G9F7_9ERIC</name>
<organism evidence="1 2">
    <name type="scientific">Camellia lanceoleosa</name>
    <dbReference type="NCBI Taxonomy" id="1840588"/>
    <lineage>
        <taxon>Eukaryota</taxon>
        <taxon>Viridiplantae</taxon>
        <taxon>Streptophyta</taxon>
        <taxon>Embryophyta</taxon>
        <taxon>Tracheophyta</taxon>
        <taxon>Spermatophyta</taxon>
        <taxon>Magnoliopsida</taxon>
        <taxon>eudicotyledons</taxon>
        <taxon>Gunneridae</taxon>
        <taxon>Pentapetalae</taxon>
        <taxon>asterids</taxon>
        <taxon>Ericales</taxon>
        <taxon>Theaceae</taxon>
        <taxon>Camellia</taxon>
    </lineage>
</organism>
<gene>
    <name evidence="1" type="ORF">LOK49_LG10G01005</name>
</gene>
<keyword evidence="2" id="KW-1185">Reference proteome</keyword>
<accession>A0ACC0G9F7</accession>
<evidence type="ECO:0000313" key="2">
    <source>
        <dbReference type="Proteomes" id="UP001060215"/>
    </source>
</evidence>
<evidence type="ECO:0000313" key="1">
    <source>
        <dbReference type="EMBL" id="KAI7997233.1"/>
    </source>
</evidence>
<reference evidence="1 2" key="1">
    <citation type="journal article" date="2022" name="Plant J.">
        <title>Chromosome-level genome of Camellia lanceoleosa provides a valuable resource for understanding genome evolution and self-incompatibility.</title>
        <authorList>
            <person name="Gong W."/>
            <person name="Xiao S."/>
            <person name="Wang L."/>
            <person name="Liao Z."/>
            <person name="Chang Y."/>
            <person name="Mo W."/>
            <person name="Hu G."/>
            <person name="Li W."/>
            <person name="Zhao G."/>
            <person name="Zhu H."/>
            <person name="Hu X."/>
            <person name="Ji K."/>
            <person name="Xiang X."/>
            <person name="Song Q."/>
            <person name="Yuan D."/>
            <person name="Jin S."/>
            <person name="Zhang L."/>
        </authorList>
    </citation>
    <scope>NUCLEOTIDE SEQUENCE [LARGE SCALE GENOMIC DNA]</scope>
    <source>
        <strain evidence="1">SQ_2022a</strain>
    </source>
</reference>
<protein>
    <submittedName>
        <fullName evidence="1">DEAD-box ATP-dependent RNA helicase 35</fullName>
    </submittedName>
</protein>
<keyword evidence="1" id="KW-0547">Nucleotide-binding</keyword>
<dbReference type="Proteomes" id="UP001060215">
    <property type="component" value="Chromosome 10"/>
</dbReference>
<proteinExistence type="predicted"/>
<keyword evidence="1" id="KW-0347">Helicase</keyword>
<dbReference type="EMBL" id="CM045767">
    <property type="protein sequence ID" value="KAI7997233.1"/>
    <property type="molecule type" value="Genomic_DNA"/>
</dbReference>
<sequence>MLAKDPSSGFDILQEEREYAISSFKTGKKDVLVATVVASKGLDFPDIQHVINYDMPAEIENYVHRIGQTGRCGKTGIVTTFINKNQILAELNDPMEDVDTITNASEVKGCAYCGGLGHRIHDCPKLEHQKSQAIASSRRDYFGSGEEVASLKGQIQAHEGRFVEFEHFMREMRGNHSGYSSSDEQVGVSLKVASPRLRVWSDGEVLWVECDLCLLSVCCNLLLLACADLSAICVCYLSIAICEETSLDLLCTSLGLIDAWLPLLETPAGIVFLLPWFVELWKHCNRLNVAGSA</sequence>